<reference evidence="4 6" key="1">
    <citation type="submission" date="2016-03" db="EMBL/GenBank/DDBJ databases">
        <title>Sequencing of Lactobacillus Species from Commercial Turkeys.</title>
        <authorList>
            <person name="Johnson T.J."/>
            <person name="Youmans B.P."/>
            <person name="Case K.A."/>
        </authorList>
    </citation>
    <scope>NUCLEOTIDE SEQUENCE [LARGE SCALE GENOMIC DNA]</scope>
    <source>
        <strain evidence="4 6">UMNLA1</strain>
    </source>
</reference>
<dbReference type="EMBL" id="CP104396">
    <property type="protein sequence ID" value="UXC64002.1"/>
    <property type="molecule type" value="Genomic_DNA"/>
</dbReference>
<reference evidence="5" key="2">
    <citation type="submission" date="2022-09" db="EMBL/GenBank/DDBJ databases">
        <title>Complete genome of Ligilactobacillus agilis AM_LB6, isolated from chicken feces.</title>
        <authorList>
            <person name="den Bakker H.C."/>
            <person name="Mann A."/>
        </authorList>
    </citation>
    <scope>NUCLEOTIDE SEQUENCE</scope>
    <source>
        <strain evidence="5">AM_LB6</strain>
    </source>
</reference>
<dbReference type="Gene3D" id="3.40.630.30">
    <property type="match status" value="1"/>
</dbReference>
<dbReference type="PROSITE" id="PS51186">
    <property type="entry name" value="GNAT"/>
    <property type="match status" value="1"/>
</dbReference>
<dbReference type="InterPro" id="IPR016181">
    <property type="entry name" value="Acyl_CoA_acyltransferase"/>
</dbReference>
<evidence type="ECO:0000313" key="5">
    <source>
        <dbReference type="EMBL" id="UXC64002.1"/>
    </source>
</evidence>
<dbReference type="GeneID" id="75136764"/>
<dbReference type="InterPro" id="IPR050832">
    <property type="entry name" value="Bact_Acetyltransf"/>
</dbReference>
<evidence type="ECO:0000256" key="1">
    <source>
        <dbReference type="ARBA" id="ARBA00022679"/>
    </source>
</evidence>
<evidence type="ECO:0000313" key="4">
    <source>
        <dbReference type="EMBL" id="OXS39830.1"/>
    </source>
</evidence>
<keyword evidence="2 5" id="KW-0012">Acyltransferase</keyword>
<dbReference type="PANTHER" id="PTHR43877:SF2">
    <property type="entry name" value="AMINOALKYLPHOSPHONATE N-ACETYLTRANSFERASE-RELATED"/>
    <property type="match status" value="1"/>
</dbReference>
<evidence type="ECO:0000259" key="3">
    <source>
        <dbReference type="PROSITE" id="PS51186"/>
    </source>
</evidence>
<dbReference type="SUPFAM" id="SSF55729">
    <property type="entry name" value="Acyl-CoA N-acyltransferases (Nat)"/>
    <property type="match status" value="1"/>
</dbReference>
<proteinExistence type="predicted"/>
<dbReference type="GO" id="GO:0008999">
    <property type="term" value="F:protein-N-terminal-alanine acetyltransferase activity"/>
    <property type="evidence" value="ECO:0007669"/>
    <property type="project" value="UniProtKB-EC"/>
</dbReference>
<gene>
    <name evidence="5" type="primary">rimI</name>
    <name evidence="4" type="ORF">AYP69_06160</name>
    <name evidence="5" type="ORF">N4562_02880</name>
</gene>
<dbReference type="InterPro" id="IPR000182">
    <property type="entry name" value="GNAT_dom"/>
</dbReference>
<dbReference type="RefSeq" id="WP_089143918.1">
    <property type="nucleotide sequence ID" value="NZ_BLAN01000135.1"/>
</dbReference>
<dbReference type="GO" id="GO:0005840">
    <property type="term" value="C:ribosome"/>
    <property type="evidence" value="ECO:0007669"/>
    <property type="project" value="UniProtKB-KW"/>
</dbReference>
<dbReference type="AlphaFoldDB" id="A0A231QH43"/>
<name>A0A231QH43_9LACO</name>
<dbReference type="PANTHER" id="PTHR43877">
    <property type="entry name" value="AMINOALKYLPHOSPHONATE N-ACETYLTRANSFERASE-RELATED-RELATED"/>
    <property type="match status" value="1"/>
</dbReference>
<dbReference type="CDD" id="cd04301">
    <property type="entry name" value="NAT_SF"/>
    <property type="match status" value="1"/>
</dbReference>
<keyword evidence="5" id="KW-0689">Ribosomal protein</keyword>
<dbReference type="Proteomes" id="UP000215261">
    <property type="component" value="Unassembled WGS sequence"/>
</dbReference>
<evidence type="ECO:0000256" key="2">
    <source>
        <dbReference type="ARBA" id="ARBA00023315"/>
    </source>
</evidence>
<evidence type="ECO:0000313" key="6">
    <source>
        <dbReference type="Proteomes" id="UP000215261"/>
    </source>
</evidence>
<dbReference type="EMBL" id="LUGO01000051">
    <property type="protein sequence ID" value="OXS39830.1"/>
    <property type="molecule type" value="Genomic_DNA"/>
</dbReference>
<feature type="domain" description="N-acetyltransferase" evidence="3">
    <location>
        <begin position="38"/>
        <end position="187"/>
    </location>
</feature>
<dbReference type="Proteomes" id="UP001058429">
    <property type="component" value="Chromosome"/>
</dbReference>
<dbReference type="NCBIfam" id="TIGR01575">
    <property type="entry name" value="rimI"/>
    <property type="match status" value="1"/>
</dbReference>
<accession>A0A231QH43</accession>
<dbReference type="InterPro" id="IPR006464">
    <property type="entry name" value="AcTrfase_RimI/Ard1"/>
</dbReference>
<organism evidence="4 6">
    <name type="scientific">Ligilactobacillus agilis</name>
    <dbReference type="NCBI Taxonomy" id="1601"/>
    <lineage>
        <taxon>Bacteria</taxon>
        <taxon>Bacillati</taxon>
        <taxon>Bacillota</taxon>
        <taxon>Bacilli</taxon>
        <taxon>Lactobacillales</taxon>
        <taxon>Lactobacillaceae</taxon>
        <taxon>Ligilactobacillus</taxon>
    </lineage>
</organism>
<sequence length="193" mass="22090">MSPMLKKFKRLVTKVLYGESEQVVEFNSRTDEVEGIHYLICRAIVPDIPEMLAIEKSVYEGNTPWDFETFKAELSKRKTTLYLVARYEDELVGFAGVDFKRANGEAHITNVAVTPEHQNRGLGSKLLRVLIESARKQECQNIVLEVKASNDNAQKVYQDLGFKILNRKKNYYTEEQEDALTMRLDLVPAMGRG</sequence>
<protein>
    <submittedName>
        <fullName evidence="5">Ribosomal protein S18-alanine N-acetyltransferase</fullName>
        <ecNumber evidence="5">2.3.1.266</ecNumber>
    </submittedName>
</protein>
<dbReference type="Pfam" id="PF00583">
    <property type="entry name" value="Acetyltransf_1"/>
    <property type="match status" value="1"/>
</dbReference>
<dbReference type="EC" id="2.3.1.266" evidence="5"/>
<keyword evidence="1 5" id="KW-0808">Transferase</keyword>
<keyword evidence="5" id="KW-0687">Ribonucleoprotein</keyword>